<gene>
    <name evidence="2" type="ORF">SAMN05421741_11562</name>
</gene>
<dbReference type="EMBL" id="FOVI01000015">
    <property type="protein sequence ID" value="SFN97606.1"/>
    <property type="molecule type" value="Genomic_DNA"/>
</dbReference>
<feature type="transmembrane region" description="Helical" evidence="1">
    <location>
        <begin position="79"/>
        <end position="96"/>
    </location>
</feature>
<keyword evidence="1" id="KW-0812">Transmembrane</keyword>
<keyword evidence="1" id="KW-1133">Transmembrane helix</keyword>
<feature type="transmembrane region" description="Helical" evidence="1">
    <location>
        <begin position="7"/>
        <end position="27"/>
    </location>
</feature>
<proteinExistence type="predicted"/>
<dbReference type="OrthoDB" id="1149093at2"/>
<reference evidence="3" key="1">
    <citation type="submission" date="2016-10" db="EMBL/GenBank/DDBJ databases">
        <authorList>
            <person name="Varghese N."/>
            <person name="Submissions S."/>
        </authorList>
    </citation>
    <scope>NUCLEOTIDE SEQUENCE [LARGE SCALE GENOMIC DNA]</scope>
    <source>
        <strain evidence="3">DS-12</strain>
    </source>
</reference>
<keyword evidence="3" id="KW-1185">Reference proteome</keyword>
<feature type="transmembrane region" description="Helical" evidence="1">
    <location>
        <begin position="47"/>
        <end position="67"/>
    </location>
</feature>
<feature type="transmembrane region" description="Helical" evidence="1">
    <location>
        <begin position="116"/>
        <end position="134"/>
    </location>
</feature>
<accession>A0A1I5DEP4</accession>
<evidence type="ECO:0000256" key="1">
    <source>
        <dbReference type="SAM" id="Phobius"/>
    </source>
</evidence>
<evidence type="ECO:0000313" key="3">
    <source>
        <dbReference type="Proteomes" id="UP000199036"/>
    </source>
</evidence>
<name>A0A1I5DEP4_9FLAO</name>
<dbReference type="STRING" id="913024.SAMN05421741_11562"/>
<evidence type="ECO:0000313" key="2">
    <source>
        <dbReference type="EMBL" id="SFN97606.1"/>
    </source>
</evidence>
<dbReference type="AlphaFoldDB" id="A0A1I5DEP4"/>
<keyword evidence="1" id="KW-0472">Membrane</keyword>
<dbReference type="RefSeq" id="WP_091524121.1">
    <property type="nucleotide sequence ID" value="NZ_FOVI01000015.1"/>
</dbReference>
<sequence>MKNKWIILILIQAIISLVAGILLSKMSLIGRIGVSTVYTEYGFMKHWYKGFAAVFIVQLLLIAILWAVKRTTTYKNFSLVNLIFVIIGLIGLLYTFYDFTSTSHKYMNSQFHAGGYLFWAGWFVTCIFFFFARVKPKPVIVPATDFSKNNTDTTTNL</sequence>
<organism evidence="2 3">
    <name type="scientific">Paenimyroides ummariense</name>
    <dbReference type="NCBI Taxonomy" id="913024"/>
    <lineage>
        <taxon>Bacteria</taxon>
        <taxon>Pseudomonadati</taxon>
        <taxon>Bacteroidota</taxon>
        <taxon>Flavobacteriia</taxon>
        <taxon>Flavobacteriales</taxon>
        <taxon>Flavobacteriaceae</taxon>
        <taxon>Paenimyroides</taxon>
    </lineage>
</organism>
<dbReference type="Proteomes" id="UP000199036">
    <property type="component" value="Unassembled WGS sequence"/>
</dbReference>
<protein>
    <submittedName>
        <fullName evidence="2">Uncharacterized protein</fullName>
    </submittedName>
</protein>